<feature type="compositionally biased region" description="Low complexity" evidence="1">
    <location>
        <begin position="118"/>
        <end position="132"/>
    </location>
</feature>
<feature type="compositionally biased region" description="Polar residues" evidence="1">
    <location>
        <begin position="19"/>
        <end position="31"/>
    </location>
</feature>
<protein>
    <submittedName>
        <fullName evidence="2">Uncharacterized protein</fullName>
    </submittedName>
</protein>
<evidence type="ECO:0000313" key="3">
    <source>
        <dbReference type="Proteomes" id="UP000030108"/>
    </source>
</evidence>
<reference evidence="3" key="1">
    <citation type="journal article" date="2014" name="Genome Announc.">
        <title>Draft genome sequence of the plant-pathogenic soil fungus Rhizoctonia solani anastomosis group 3 strain Rhs1AP.</title>
        <authorList>
            <person name="Cubeta M.A."/>
            <person name="Thomas E."/>
            <person name="Dean R.A."/>
            <person name="Jabaji S."/>
            <person name="Neate S.M."/>
            <person name="Tavantzis S."/>
            <person name="Toda T."/>
            <person name="Vilgalys R."/>
            <person name="Bharathan N."/>
            <person name="Fedorova-Abrams N."/>
            <person name="Pakala S.B."/>
            <person name="Pakala S.M."/>
            <person name="Zafar N."/>
            <person name="Joardar V."/>
            <person name="Losada L."/>
            <person name="Nierman W.C."/>
        </authorList>
    </citation>
    <scope>NUCLEOTIDE SEQUENCE [LARGE SCALE GENOMIC DNA]</scope>
    <source>
        <strain evidence="3">AG-3</strain>
    </source>
</reference>
<evidence type="ECO:0000313" key="2">
    <source>
        <dbReference type="EMBL" id="EUC60585.1"/>
    </source>
</evidence>
<accession>X8J975</accession>
<feature type="region of interest" description="Disordered" evidence="1">
    <location>
        <begin position="17"/>
        <end position="204"/>
    </location>
</feature>
<name>X8J975_9AGAM</name>
<evidence type="ECO:0000256" key="1">
    <source>
        <dbReference type="SAM" id="MobiDB-lite"/>
    </source>
</evidence>
<dbReference type="EMBL" id="JATN01000319">
    <property type="protein sequence ID" value="EUC60585.1"/>
    <property type="molecule type" value="Genomic_DNA"/>
</dbReference>
<proteinExistence type="predicted"/>
<dbReference type="Proteomes" id="UP000030108">
    <property type="component" value="Unassembled WGS sequence"/>
</dbReference>
<organism evidence="2 3">
    <name type="scientific">Rhizoctonia solani AG-3 Rhs1AP</name>
    <dbReference type="NCBI Taxonomy" id="1086054"/>
    <lineage>
        <taxon>Eukaryota</taxon>
        <taxon>Fungi</taxon>
        <taxon>Dikarya</taxon>
        <taxon>Basidiomycota</taxon>
        <taxon>Agaricomycotina</taxon>
        <taxon>Agaricomycetes</taxon>
        <taxon>Cantharellales</taxon>
        <taxon>Ceratobasidiaceae</taxon>
        <taxon>Rhizoctonia</taxon>
    </lineage>
</organism>
<feature type="compositionally biased region" description="Polar residues" evidence="1">
    <location>
        <begin position="155"/>
        <end position="182"/>
    </location>
</feature>
<gene>
    <name evidence="2" type="ORF">RSOL_353060</name>
</gene>
<comment type="caution">
    <text evidence="2">The sequence shown here is derived from an EMBL/GenBank/DDBJ whole genome shotgun (WGS) entry which is preliminary data.</text>
</comment>
<feature type="non-terminal residue" evidence="2">
    <location>
        <position position="311"/>
    </location>
</feature>
<sequence length="311" mass="34231">MPSRPLADFASPFIDRTEASNLPQSPQSVQDYVSDGGQTEIEVTDYPMTEWGVPTSSQSLGAWAPDQPRSPHPLPRPTSAQSSRSENTQVEDQLEAQVEDQQPGETLDVLPLRQSNVRTSPPITTTRPSTRPAGHRSGPYRTRLNITEINLARRLTQTPRTTVGTVHPPQVSTHVNSTSQHHSSQPNPTPNPAPAPRSSSQHRLLRNQSIQAPSLPSQPEPEPQPALQAQADTDLLEDNEEERAILGAMATCTIALRKKRKPAMSDLDGEERHIVLVVRDLVLVYSVVYNDELVPASDEMCAVVSFIHLRL</sequence>
<dbReference type="AlphaFoldDB" id="X8J975"/>
<feature type="compositionally biased region" description="Polar residues" evidence="1">
    <location>
        <begin position="78"/>
        <end position="91"/>
    </location>
</feature>